<feature type="domain" description="Non-canonical purine NTP phosphatase/PRRC1" evidence="18">
    <location>
        <begin position="11"/>
        <end position="173"/>
    </location>
</feature>
<dbReference type="Pfam" id="PF01931">
    <property type="entry name" value="NTPase_I-T"/>
    <property type="match status" value="1"/>
</dbReference>
<evidence type="ECO:0000256" key="15">
    <source>
        <dbReference type="ARBA" id="ARBA00048174"/>
    </source>
</evidence>
<dbReference type="PANTHER" id="PTHR34699:SF2">
    <property type="entry name" value="NON-CANONICAL PURINE NTP PHOSPHATASE_PRRC1 DOMAIN-CONTAINING PROTEIN"/>
    <property type="match status" value="1"/>
</dbReference>
<comment type="caution">
    <text evidence="19">The sequence shown here is derived from an EMBL/GenBank/DDBJ whole genome shotgun (WGS) entry which is preliminary data.</text>
</comment>
<dbReference type="EMBL" id="JBHUIM010000001">
    <property type="protein sequence ID" value="MFD2245129.1"/>
    <property type="molecule type" value="Genomic_DNA"/>
</dbReference>
<comment type="subcellular location">
    <subcellularLocation>
        <location evidence="2">Cell envelope</location>
    </subcellularLocation>
    <subcellularLocation>
        <location evidence="3">Cell outer membrane</location>
    </subcellularLocation>
    <subcellularLocation>
        <location evidence="4">Secreted</location>
    </subcellularLocation>
</comment>
<proteinExistence type="inferred from homology"/>
<evidence type="ECO:0000256" key="12">
    <source>
        <dbReference type="ARBA" id="ARBA00023136"/>
    </source>
</evidence>
<dbReference type="InterPro" id="IPR029001">
    <property type="entry name" value="ITPase-like_fam"/>
</dbReference>
<evidence type="ECO:0000256" key="5">
    <source>
        <dbReference type="ARBA" id="ARBA00022525"/>
    </source>
</evidence>
<comment type="cofactor">
    <cofactor evidence="1">
        <name>Mn(2+)</name>
        <dbReference type="ChEBI" id="CHEBI:29035"/>
    </cofactor>
</comment>
<evidence type="ECO:0000256" key="10">
    <source>
        <dbReference type="ARBA" id="ARBA00022842"/>
    </source>
</evidence>
<dbReference type="NCBIfam" id="NF003459">
    <property type="entry name" value="PRK05074.1"/>
    <property type="match status" value="1"/>
</dbReference>
<dbReference type="NCBIfam" id="TIGR00258">
    <property type="entry name" value="inosine/xanthosine triphosphatase"/>
    <property type="match status" value="1"/>
</dbReference>
<evidence type="ECO:0000256" key="7">
    <source>
        <dbReference type="ARBA" id="ARBA00022729"/>
    </source>
</evidence>
<evidence type="ECO:0000256" key="13">
    <source>
        <dbReference type="ARBA" id="ARBA00023211"/>
    </source>
</evidence>
<evidence type="ECO:0000313" key="20">
    <source>
        <dbReference type="Proteomes" id="UP001597374"/>
    </source>
</evidence>
<evidence type="ECO:0000256" key="4">
    <source>
        <dbReference type="ARBA" id="ARBA00004613"/>
    </source>
</evidence>
<comment type="catalytic activity">
    <reaction evidence="16 17">
        <text>XTP + H2O = XDP + phosphate + H(+)</text>
        <dbReference type="Rhea" id="RHEA:28406"/>
        <dbReference type="ChEBI" id="CHEBI:15377"/>
        <dbReference type="ChEBI" id="CHEBI:15378"/>
        <dbReference type="ChEBI" id="CHEBI:43474"/>
        <dbReference type="ChEBI" id="CHEBI:59884"/>
        <dbReference type="ChEBI" id="CHEBI:61314"/>
        <dbReference type="EC" id="3.6.1.73"/>
    </reaction>
</comment>
<dbReference type="PANTHER" id="PTHR34699">
    <property type="match status" value="1"/>
</dbReference>
<comment type="caution">
    <text evidence="17">Lacks conserved residue(s) required for the propagation of feature annotation.</text>
</comment>
<dbReference type="RefSeq" id="WP_250429451.1">
    <property type="nucleotide sequence ID" value="NZ_JALPRR010000002.1"/>
</dbReference>
<comment type="cofactor">
    <cofactor evidence="17">
        <name>Mg(2+)</name>
        <dbReference type="ChEBI" id="CHEBI:18420"/>
    </cofactor>
    <cofactor evidence="17">
        <name>Mn(2+)</name>
        <dbReference type="ChEBI" id="CHEBI:29035"/>
    </cofactor>
    <text evidence="17">Binds 1 divalent metal cation per subunit; can use either Mg(2+) or Mn(2+).</text>
</comment>
<feature type="binding site" evidence="17">
    <location>
        <begin position="72"/>
        <end position="73"/>
    </location>
    <ligand>
        <name>substrate</name>
    </ligand>
</feature>
<accession>A0ABW5CV67</accession>
<dbReference type="EC" id="3.6.1.73" evidence="17"/>
<evidence type="ECO:0000256" key="11">
    <source>
        <dbReference type="ARBA" id="ARBA00023080"/>
    </source>
</evidence>
<keyword evidence="20" id="KW-1185">Reference proteome</keyword>
<dbReference type="InterPro" id="IPR050299">
    <property type="entry name" value="YjjX_NTPase"/>
</dbReference>
<evidence type="ECO:0000256" key="17">
    <source>
        <dbReference type="HAMAP-Rule" id="MF_00648"/>
    </source>
</evidence>
<evidence type="ECO:0000256" key="14">
    <source>
        <dbReference type="ARBA" id="ARBA00023237"/>
    </source>
</evidence>
<dbReference type="InterPro" id="IPR002786">
    <property type="entry name" value="Non_canon_purine_NTPase"/>
</dbReference>
<reference evidence="20" key="1">
    <citation type="journal article" date="2019" name="Int. J. Syst. Evol. Microbiol.">
        <title>The Global Catalogue of Microorganisms (GCM) 10K type strain sequencing project: providing services to taxonomists for standard genome sequencing and annotation.</title>
        <authorList>
            <consortium name="The Broad Institute Genomics Platform"/>
            <consortium name="The Broad Institute Genome Sequencing Center for Infectious Disease"/>
            <person name="Wu L."/>
            <person name="Ma J."/>
        </authorList>
    </citation>
    <scope>NUCLEOTIDE SEQUENCE [LARGE SCALE GENOMIC DNA]</scope>
    <source>
        <strain evidence="20">CGMCC 4.1782</strain>
    </source>
</reference>
<evidence type="ECO:0000256" key="3">
    <source>
        <dbReference type="ARBA" id="ARBA00004442"/>
    </source>
</evidence>
<name>A0ABW5CV67_9BACT</name>
<dbReference type="InterPro" id="IPR003368">
    <property type="entry name" value="POMP_repeat"/>
</dbReference>
<comment type="subunit">
    <text evidence="17">Homodimer.</text>
</comment>
<keyword evidence="13 17" id="KW-0464">Manganese</keyword>
<evidence type="ECO:0000256" key="2">
    <source>
        <dbReference type="ARBA" id="ARBA00004196"/>
    </source>
</evidence>
<evidence type="ECO:0000256" key="8">
    <source>
        <dbReference type="ARBA" id="ARBA00022741"/>
    </source>
</evidence>
<dbReference type="Gene3D" id="3.90.950.10">
    <property type="match status" value="1"/>
</dbReference>
<evidence type="ECO:0000256" key="16">
    <source>
        <dbReference type="ARBA" id="ARBA00048781"/>
    </source>
</evidence>
<dbReference type="GO" id="GO:0016787">
    <property type="term" value="F:hydrolase activity"/>
    <property type="evidence" value="ECO:0007669"/>
    <property type="project" value="UniProtKB-KW"/>
</dbReference>
<comment type="function">
    <text evidence="17">Phosphatase that hydrolyzes non-canonical purine nucleotides such as XTP and ITP to their respective diphosphate derivatives. Probably excludes non-canonical purines from DNA/RNA precursor pool, thus preventing their incorporation into DNA/RNA and avoiding chromosomal lesions.</text>
</comment>
<sequence length="187" mass="20118">MEQAIQTVVVASGNPVKVQAAMEGFRLMFPQVHFGQVSVAVPSGVSDQPMSDAETLTGALNRVNNACTVHPEADYWIGIEGGVERLNGELAAFAWIVVRSGSMVGKARSGTFFLPRAVADLVEQGIELGTADDMVFSRNNSKQQGGAIGILTENVVDRKQLYEQAVILALVPFRNEQLYSGTFTTEV</sequence>
<evidence type="ECO:0000256" key="1">
    <source>
        <dbReference type="ARBA" id="ARBA00001936"/>
    </source>
</evidence>
<gene>
    <name evidence="19" type="primary">yjjX</name>
    <name evidence="19" type="ORF">ACFSKP_02615</name>
</gene>
<protein>
    <recommendedName>
        <fullName evidence="17">Probable inosine/xanthosine triphosphatase</fullName>
        <shortName evidence="17">ITPase/XTPase</shortName>
        <ecNumber evidence="17">3.6.1.73</ecNumber>
    </recommendedName>
    <alternativeName>
        <fullName evidence="17">Non-canonical purine NTP phosphatase</fullName>
    </alternativeName>
    <alternativeName>
        <fullName evidence="17">Non-standard purine NTP phosphatase</fullName>
    </alternativeName>
    <alternativeName>
        <fullName evidence="17">Nucleoside-triphosphate phosphatase</fullName>
        <shortName evidence="17">NTPase</shortName>
    </alternativeName>
</protein>
<dbReference type="SUPFAM" id="SSF52972">
    <property type="entry name" value="ITPase-like"/>
    <property type="match status" value="1"/>
</dbReference>
<keyword evidence="8 17" id="KW-0547">Nucleotide-binding</keyword>
<dbReference type="InterPro" id="IPR026533">
    <property type="entry name" value="NTPase/PRRC1"/>
</dbReference>
<comment type="catalytic activity">
    <reaction evidence="15 17">
        <text>ITP + H2O = IDP + phosphate + H(+)</text>
        <dbReference type="Rhea" id="RHEA:28330"/>
        <dbReference type="ChEBI" id="CHEBI:15377"/>
        <dbReference type="ChEBI" id="CHEBI:15378"/>
        <dbReference type="ChEBI" id="CHEBI:43474"/>
        <dbReference type="ChEBI" id="CHEBI:58280"/>
        <dbReference type="ChEBI" id="CHEBI:61402"/>
        <dbReference type="EC" id="3.6.1.73"/>
    </reaction>
</comment>
<dbReference type="HAMAP" id="MF_00648">
    <property type="entry name" value="Non_canon_purine_NTPase_YjjX"/>
    <property type="match status" value="1"/>
</dbReference>
<evidence type="ECO:0000313" key="19">
    <source>
        <dbReference type="EMBL" id="MFD2245129.1"/>
    </source>
</evidence>
<keyword evidence="6 17" id="KW-0479">Metal-binding</keyword>
<keyword evidence="12" id="KW-0472">Membrane</keyword>
<keyword evidence="5" id="KW-0964">Secreted</keyword>
<comment type="similarity">
    <text evidence="17">Belongs to the YjjX NTPase family.</text>
</comment>
<evidence type="ECO:0000259" key="18">
    <source>
        <dbReference type="Pfam" id="PF01931"/>
    </source>
</evidence>
<keyword evidence="14" id="KW-0998">Cell outer membrane</keyword>
<keyword evidence="10 17" id="KW-0460">Magnesium</keyword>
<keyword evidence="9 17" id="KW-0378">Hydrolase</keyword>
<organism evidence="19 20">
    <name type="scientific">Pontibacter ruber</name>
    <dbReference type="NCBI Taxonomy" id="1343895"/>
    <lineage>
        <taxon>Bacteria</taxon>
        <taxon>Pseudomonadati</taxon>
        <taxon>Bacteroidota</taxon>
        <taxon>Cytophagia</taxon>
        <taxon>Cytophagales</taxon>
        <taxon>Hymenobacteraceae</taxon>
        <taxon>Pontibacter</taxon>
    </lineage>
</organism>
<dbReference type="Proteomes" id="UP001597374">
    <property type="component" value="Unassembled WGS sequence"/>
</dbReference>
<evidence type="ECO:0000256" key="6">
    <source>
        <dbReference type="ARBA" id="ARBA00022723"/>
    </source>
</evidence>
<feature type="binding site" evidence="17">
    <location>
        <position position="72"/>
    </location>
    <ligand>
        <name>Mg(2+)</name>
        <dbReference type="ChEBI" id="CHEBI:18420"/>
    </ligand>
</feature>
<evidence type="ECO:0000256" key="9">
    <source>
        <dbReference type="ARBA" id="ARBA00022801"/>
    </source>
</evidence>
<keyword evidence="11 17" id="KW-0546">Nucleotide metabolism</keyword>
<keyword evidence="7" id="KW-0732">Signal</keyword>
<dbReference type="NCBIfam" id="TIGR01376">
    <property type="entry name" value="POMP_repeat"/>
    <property type="match status" value="1"/>
</dbReference>